<gene>
    <name evidence="8" type="ORF">PNOK_0544000</name>
</gene>
<evidence type="ECO:0000256" key="2">
    <source>
        <dbReference type="ARBA" id="ARBA00013194"/>
    </source>
</evidence>
<comment type="caution">
    <text evidence="8">The sequence shown here is derived from an EMBL/GenBank/DDBJ whole genome shotgun (WGS) entry which is preliminary data.</text>
</comment>
<evidence type="ECO:0000313" key="8">
    <source>
        <dbReference type="EMBL" id="PAV18598.1"/>
    </source>
</evidence>
<evidence type="ECO:0000256" key="6">
    <source>
        <dbReference type="SAM" id="SignalP"/>
    </source>
</evidence>
<keyword evidence="9" id="KW-1185">Reference proteome</keyword>
<dbReference type="PANTHER" id="PTHR45779">
    <property type="entry name" value="PEPTIDYLPROLYL ISOMERASE"/>
    <property type="match status" value="1"/>
</dbReference>
<dbReference type="Proteomes" id="UP000217199">
    <property type="component" value="Unassembled WGS sequence"/>
</dbReference>
<evidence type="ECO:0000313" key="9">
    <source>
        <dbReference type="Proteomes" id="UP000217199"/>
    </source>
</evidence>
<dbReference type="SUPFAM" id="SSF54534">
    <property type="entry name" value="FKBP-like"/>
    <property type="match status" value="1"/>
</dbReference>
<dbReference type="GO" id="GO:0003755">
    <property type="term" value="F:peptidyl-prolyl cis-trans isomerase activity"/>
    <property type="evidence" value="ECO:0007669"/>
    <property type="project" value="UniProtKB-KW"/>
</dbReference>
<dbReference type="InterPro" id="IPR001179">
    <property type="entry name" value="PPIase_FKBP_dom"/>
</dbReference>
<dbReference type="PANTHER" id="PTHR45779:SF7">
    <property type="entry name" value="PEPTIDYLPROLYL ISOMERASE"/>
    <property type="match status" value="1"/>
</dbReference>
<comment type="catalytic activity">
    <reaction evidence="1 5">
        <text>[protein]-peptidylproline (omega=180) = [protein]-peptidylproline (omega=0)</text>
        <dbReference type="Rhea" id="RHEA:16237"/>
        <dbReference type="Rhea" id="RHEA-COMP:10747"/>
        <dbReference type="Rhea" id="RHEA-COMP:10748"/>
        <dbReference type="ChEBI" id="CHEBI:83833"/>
        <dbReference type="ChEBI" id="CHEBI:83834"/>
        <dbReference type="EC" id="5.2.1.8"/>
    </reaction>
</comment>
<keyword evidence="3 5" id="KW-0697">Rotamase</keyword>
<dbReference type="OrthoDB" id="1902587at2759"/>
<dbReference type="EC" id="5.2.1.8" evidence="2 5"/>
<evidence type="ECO:0000256" key="1">
    <source>
        <dbReference type="ARBA" id="ARBA00000971"/>
    </source>
</evidence>
<evidence type="ECO:0000256" key="5">
    <source>
        <dbReference type="PROSITE-ProRule" id="PRU00277"/>
    </source>
</evidence>
<feature type="domain" description="PPIase FKBP-type" evidence="7">
    <location>
        <begin position="44"/>
        <end position="133"/>
    </location>
</feature>
<protein>
    <recommendedName>
        <fullName evidence="2 5">peptidylprolyl isomerase</fullName>
        <ecNumber evidence="2 5">5.2.1.8</ecNumber>
    </recommendedName>
</protein>
<dbReference type="InterPro" id="IPR046357">
    <property type="entry name" value="PPIase_dom_sf"/>
</dbReference>
<dbReference type="Pfam" id="PF00254">
    <property type="entry name" value="FKBP_C"/>
    <property type="match status" value="1"/>
</dbReference>
<dbReference type="InParanoid" id="A0A286UGE6"/>
<organism evidence="8 9">
    <name type="scientific">Pyrrhoderma noxium</name>
    <dbReference type="NCBI Taxonomy" id="2282107"/>
    <lineage>
        <taxon>Eukaryota</taxon>
        <taxon>Fungi</taxon>
        <taxon>Dikarya</taxon>
        <taxon>Basidiomycota</taxon>
        <taxon>Agaricomycotina</taxon>
        <taxon>Agaricomycetes</taxon>
        <taxon>Hymenochaetales</taxon>
        <taxon>Hymenochaetaceae</taxon>
        <taxon>Pyrrhoderma</taxon>
    </lineage>
</organism>
<dbReference type="FunCoup" id="A0A286UGE6">
    <property type="interactions" value="144"/>
</dbReference>
<dbReference type="InterPro" id="IPR044609">
    <property type="entry name" value="FKBP2/11"/>
</dbReference>
<feature type="chain" id="PRO_5013547777" description="peptidylprolyl isomerase" evidence="6">
    <location>
        <begin position="20"/>
        <end position="141"/>
    </location>
</feature>
<dbReference type="AlphaFoldDB" id="A0A286UGE6"/>
<evidence type="ECO:0000256" key="3">
    <source>
        <dbReference type="ARBA" id="ARBA00023110"/>
    </source>
</evidence>
<dbReference type="FunFam" id="3.10.50.40:FF:000006">
    <property type="entry name" value="Peptidyl-prolyl cis-trans isomerase"/>
    <property type="match status" value="1"/>
</dbReference>
<name>A0A286UGE6_9AGAM</name>
<accession>A0A286UGE6</accession>
<dbReference type="PROSITE" id="PS50059">
    <property type="entry name" value="FKBP_PPIASE"/>
    <property type="match status" value="1"/>
</dbReference>
<dbReference type="EMBL" id="NBII01000005">
    <property type="protein sequence ID" value="PAV18598.1"/>
    <property type="molecule type" value="Genomic_DNA"/>
</dbReference>
<evidence type="ECO:0000256" key="4">
    <source>
        <dbReference type="ARBA" id="ARBA00023235"/>
    </source>
</evidence>
<evidence type="ECO:0000259" key="7">
    <source>
        <dbReference type="PROSITE" id="PS50059"/>
    </source>
</evidence>
<reference evidence="8 9" key="1">
    <citation type="journal article" date="2017" name="Mol. Ecol.">
        <title>Comparative and population genomic landscape of Phellinus noxius: A hypervariable fungus causing root rot in trees.</title>
        <authorList>
            <person name="Chung C.L."/>
            <person name="Lee T.J."/>
            <person name="Akiba M."/>
            <person name="Lee H.H."/>
            <person name="Kuo T.H."/>
            <person name="Liu D."/>
            <person name="Ke H.M."/>
            <person name="Yokoi T."/>
            <person name="Roa M.B."/>
            <person name="Lu M.J."/>
            <person name="Chang Y.Y."/>
            <person name="Ann P.J."/>
            <person name="Tsai J.N."/>
            <person name="Chen C.Y."/>
            <person name="Tzean S.S."/>
            <person name="Ota Y."/>
            <person name="Hattori T."/>
            <person name="Sahashi N."/>
            <person name="Liou R.F."/>
            <person name="Kikuchi T."/>
            <person name="Tsai I.J."/>
        </authorList>
    </citation>
    <scope>NUCLEOTIDE SEQUENCE [LARGE SCALE GENOMIC DNA]</scope>
    <source>
        <strain evidence="8 9">FFPRI411160</strain>
    </source>
</reference>
<sequence>MRFSLWLPIFIVQLLLVSAREAPTELEIETTFKPDDCSQQANAGDTIKVHYTGTRFSDGGEFDSSIGRGTPFQLRLGAGQVIKGWDEGLQGMCVNEKRTLTIPPHKAYGSRGFGNIIPPNSVLVFDVELVEIAKKAPKQEL</sequence>
<proteinExistence type="predicted"/>
<dbReference type="STRING" id="2282107.A0A286UGE6"/>
<keyword evidence="4 5" id="KW-0413">Isomerase</keyword>
<dbReference type="Gene3D" id="3.10.50.40">
    <property type="match status" value="1"/>
</dbReference>
<feature type="signal peptide" evidence="6">
    <location>
        <begin position="1"/>
        <end position="19"/>
    </location>
</feature>
<keyword evidence="6" id="KW-0732">Signal</keyword>